<dbReference type="AlphaFoldDB" id="A0A2Z4MRF5"/>
<dbReference type="GO" id="GO:0016887">
    <property type="term" value="F:ATP hydrolysis activity"/>
    <property type="evidence" value="ECO:0007669"/>
    <property type="project" value="InterPro"/>
</dbReference>
<evidence type="ECO:0000256" key="4">
    <source>
        <dbReference type="ARBA" id="ARBA00022840"/>
    </source>
</evidence>
<dbReference type="RefSeq" id="WP_048035423.1">
    <property type="nucleotide sequence ID" value="NZ_CP030117.1"/>
</dbReference>
<reference evidence="6 7" key="1">
    <citation type="journal article" date="2015" name="Genome Announc.">
        <title>Draft Genome Sequence of Brevibacillus brevis DZQ7, a Plant Growth-Promoting Rhizobacterium with Broad-Spectrum Antimicrobial Activity.</title>
        <authorList>
            <person name="Hou Q."/>
            <person name="Wang C."/>
            <person name="Hou X."/>
            <person name="Xia Z."/>
            <person name="Ye J."/>
            <person name="Liu K."/>
            <person name="Liu H."/>
            <person name="Wang J."/>
            <person name="Guo H."/>
            <person name="Yu X."/>
            <person name="Yang Y."/>
            <person name="Du B."/>
            <person name="Ding Y."/>
        </authorList>
    </citation>
    <scope>NUCLEOTIDE SEQUENCE [LARGE SCALE GENOMIC DNA]</scope>
    <source>
        <strain evidence="6 7">DZQ7</strain>
    </source>
</reference>
<dbReference type="PROSITE" id="PS50893">
    <property type="entry name" value="ABC_TRANSPORTER_2"/>
    <property type="match status" value="1"/>
</dbReference>
<dbReference type="EMBL" id="CP030117">
    <property type="protein sequence ID" value="AWX59023.1"/>
    <property type="molecule type" value="Genomic_DNA"/>
</dbReference>
<organism evidence="6 7">
    <name type="scientific">Brevibacillus brevis</name>
    <name type="common">Bacillus brevis</name>
    <dbReference type="NCBI Taxonomy" id="1393"/>
    <lineage>
        <taxon>Bacteria</taxon>
        <taxon>Bacillati</taxon>
        <taxon>Bacillota</taxon>
        <taxon>Bacilli</taxon>
        <taxon>Bacillales</taxon>
        <taxon>Paenibacillaceae</taxon>
        <taxon>Brevibacillus</taxon>
    </lineage>
</organism>
<evidence type="ECO:0000256" key="2">
    <source>
        <dbReference type="ARBA" id="ARBA00022448"/>
    </source>
</evidence>
<evidence type="ECO:0000256" key="3">
    <source>
        <dbReference type="ARBA" id="ARBA00022741"/>
    </source>
</evidence>
<dbReference type="InterPro" id="IPR003593">
    <property type="entry name" value="AAA+_ATPase"/>
</dbReference>
<dbReference type="CDD" id="cd03255">
    <property type="entry name" value="ABC_MJ0796_LolCDE_FtsE"/>
    <property type="match status" value="1"/>
</dbReference>
<dbReference type="SMART" id="SM00382">
    <property type="entry name" value="AAA"/>
    <property type="match status" value="1"/>
</dbReference>
<comment type="similarity">
    <text evidence="1">Belongs to the ABC transporter superfamily.</text>
</comment>
<sequence>MKTVCELVDVSKRYEDHLVLEHVNLKVYEGEMLAITGKSGSGKTTVLNIMGLLEKPSGGTVKLFEKNSPRIGSAQANRLLRTKIGYLFQNYALIDDATVDYNLEIPLLYSRNSRKEKQKLKIDALEKVGLNIPLKQKTYGLSGGEQQRVAIARTLLKPCDLILADEPTGSLDMDNRNEIVKLLKGLNDDGKTIIIVTHDQYVAEACDRTIKLS</sequence>
<keyword evidence="4 6" id="KW-0067">ATP-binding</keyword>
<proteinExistence type="inferred from homology"/>
<gene>
    <name evidence="6" type="ORF">AB432_029995</name>
</gene>
<dbReference type="InterPro" id="IPR017911">
    <property type="entry name" value="MacB-like_ATP-bd"/>
</dbReference>
<dbReference type="PROSITE" id="PS00211">
    <property type="entry name" value="ABC_TRANSPORTER_1"/>
    <property type="match status" value="1"/>
</dbReference>
<dbReference type="InterPro" id="IPR003439">
    <property type="entry name" value="ABC_transporter-like_ATP-bd"/>
</dbReference>
<dbReference type="Proteomes" id="UP000036061">
    <property type="component" value="Chromosome"/>
</dbReference>
<protein>
    <submittedName>
        <fullName evidence="6">ATP-binding cassette domain-containing protein</fullName>
    </submittedName>
</protein>
<dbReference type="GO" id="GO:0005524">
    <property type="term" value="F:ATP binding"/>
    <property type="evidence" value="ECO:0007669"/>
    <property type="project" value="UniProtKB-KW"/>
</dbReference>
<dbReference type="PANTHER" id="PTHR42798">
    <property type="entry name" value="LIPOPROTEIN-RELEASING SYSTEM ATP-BINDING PROTEIN LOLD"/>
    <property type="match status" value="1"/>
</dbReference>
<keyword evidence="3" id="KW-0547">Nucleotide-binding</keyword>
<dbReference type="Gene3D" id="3.40.50.300">
    <property type="entry name" value="P-loop containing nucleotide triphosphate hydrolases"/>
    <property type="match status" value="1"/>
</dbReference>
<evidence type="ECO:0000313" key="7">
    <source>
        <dbReference type="Proteomes" id="UP000036061"/>
    </source>
</evidence>
<evidence type="ECO:0000256" key="1">
    <source>
        <dbReference type="ARBA" id="ARBA00005417"/>
    </source>
</evidence>
<dbReference type="InterPro" id="IPR017871">
    <property type="entry name" value="ABC_transporter-like_CS"/>
</dbReference>
<dbReference type="Pfam" id="PF00005">
    <property type="entry name" value="ABC_tran"/>
    <property type="match status" value="1"/>
</dbReference>
<dbReference type="InterPro" id="IPR019895">
    <property type="entry name" value="L_ocin_972_ABC"/>
</dbReference>
<dbReference type="PANTHER" id="PTHR42798:SF4">
    <property type="entry name" value="ABC TRANSPORTER DOMAIN-CONTAINING PROTEIN"/>
    <property type="match status" value="1"/>
</dbReference>
<dbReference type="SUPFAM" id="SSF52540">
    <property type="entry name" value="P-loop containing nucleoside triphosphate hydrolases"/>
    <property type="match status" value="1"/>
</dbReference>
<dbReference type="NCBIfam" id="TIGR03608">
    <property type="entry name" value="L_ocin_972_ABC"/>
    <property type="match status" value="1"/>
</dbReference>
<accession>A0A2Z4MRF5</accession>
<dbReference type="InterPro" id="IPR027417">
    <property type="entry name" value="P-loop_NTPase"/>
</dbReference>
<evidence type="ECO:0000313" key="6">
    <source>
        <dbReference type="EMBL" id="AWX59023.1"/>
    </source>
</evidence>
<keyword evidence="2" id="KW-0813">Transport</keyword>
<evidence type="ECO:0000259" key="5">
    <source>
        <dbReference type="PROSITE" id="PS50893"/>
    </source>
</evidence>
<feature type="domain" description="ABC transporter" evidence="5">
    <location>
        <begin position="5"/>
        <end position="213"/>
    </location>
</feature>
<name>A0A2Z4MRF5_BREBE</name>